<evidence type="ECO:0000313" key="1">
    <source>
        <dbReference type="EMBL" id="CAD2169099.1"/>
    </source>
</evidence>
<dbReference type="AlphaFoldDB" id="A0A6V7V485"/>
<organism evidence="1 2">
    <name type="scientific">Meloidogyne enterolobii</name>
    <name type="common">Root-knot nematode worm</name>
    <name type="synonym">Meloidogyne mayaguensis</name>
    <dbReference type="NCBI Taxonomy" id="390850"/>
    <lineage>
        <taxon>Eukaryota</taxon>
        <taxon>Metazoa</taxon>
        <taxon>Ecdysozoa</taxon>
        <taxon>Nematoda</taxon>
        <taxon>Chromadorea</taxon>
        <taxon>Rhabditida</taxon>
        <taxon>Tylenchina</taxon>
        <taxon>Tylenchomorpha</taxon>
        <taxon>Tylenchoidea</taxon>
        <taxon>Meloidogynidae</taxon>
        <taxon>Meloidogyninae</taxon>
        <taxon>Meloidogyne</taxon>
    </lineage>
</organism>
<gene>
    <name evidence="1" type="ORF">MENT_LOCUS20418</name>
</gene>
<protein>
    <submittedName>
        <fullName evidence="1">Uncharacterized protein</fullName>
    </submittedName>
</protein>
<accession>A0A6V7V485</accession>
<dbReference type="EMBL" id="CAJEWN010000148">
    <property type="protein sequence ID" value="CAD2169099.1"/>
    <property type="molecule type" value="Genomic_DNA"/>
</dbReference>
<proteinExistence type="predicted"/>
<evidence type="ECO:0000313" key="2">
    <source>
        <dbReference type="Proteomes" id="UP000580250"/>
    </source>
</evidence>
<sequence length="66" mass="7288">MGSINGERNERNQMLFPFSITSRSLQMTASSTSEKVLPSRPVSAKGLGWRGCSFLLSVSRLIIKQT</sequence>
<name>A0A6V7V485_MELEN</name>
<reference evidence="1 2" key="1">
    <citation type="submission" date="2020-08" db="EMBL/GenBank/DDBJ databases">
        <authorList>
            <person name="Koutsovoulos G."/>
            <person name="Danchin GJ E."/>
        </authorList>
    </citation>
    <scope>NUCLEOTIDE SEQUENCE [LARGE SCALE GENOMIC DNA]</scope>
</reference>
<comment type="caution">
    <text evidence="1">The sequence shown here is derived from an EMBL/GenBank/DDBJ whole genome shotgun (WGS) entry which is preliminary data.</text>
</comment>
<dbReference type="Proteomes" id="UP000580250">
    <property type="component" value="Unassembled WGS sequence"/>
</dbReference>